<dbReference type="Proteomes" id="UP000295689">
    <property type="component" value="Unassembled WGS sequence"/>
</dbReference>
<feature type="domain" description="DUF2382" evidence="2">
    <location>
        <begin position="168"/>
        <end position="276"/>
    </location>
</feature>
<accession>A0A4R2BLG0</accession>
<dbReference type="Pfam" id="PF09557">
    <property type="entry name" value="DUF2382"/>
    <property type="match status" value="1"/>
</dbReference>
<dbReference type="Pfam" id="PF11181">
    <property type="entry name" value="YflT"/>
    <property type="match status" value="1"/>
</dbReference>
<dbReference type="RefSeq" id="WP_132002179.1">
    <property type="nucleotide sequence ID" value="NZ_JABUHM010000001.1"/>
</dbReference>
<dbReference type="PANTHER" id="PTHR38463">
    <property type="entry name" value="STRESS RESPONSE PROTEIN YSNF"/>
    <property type="match status" value="1"/>
</dbReference>
<feature type="region of interest" description="Disordered" evidence="1">
    <location>
        <begin position="275"/>
        <end position="300"/>
    </location>
</feature>
<keyword evidence="5" id="KW-1185">Reference proteome</keyword>
<proteinExistence type="predicted"/>
<comment type="caution">
    <text evidence="4">The sequence shown here is derived from an EMBL/GenBank/DDBJ whole genome shotgun (WGS) entry which is preliminary data.</text>
</comment>
<evidence type="ECO:0000313" key="4">
    <source>
        <dbReference type="EMBL" id="TCN27382.1"/>
    </source>
</evidence>
<dbReference type="AlphaFoldDB" id="A0A4R2BLG0"/>
<dbReference type="EMBL" id="SLVV01000002">
    <property type="protein sequence ID" value="TCN27382.1"/>
    <property type="molecule type" value="Genomic_DNA"/>
</dbReference>
<evidence type="ECO:0000259" key="3">
    <source>
        <dbReference type="Pfam" id="PF11181"/>
    </source>
</evidence>
<reference evidence="4 5" key="1">
    <citation type="journal article" date="2015" name="Stand. Genomic Sci.">
        <title>Genomic Encyclopedia of Bacterial and Archaeal Type Strains, Phase III: the genomes of soil and plant-associated and newly described type strains.</title>
        <authorList>
            <person name="Whitman W.B."/>
            <person name="Woyke T."/>
            <person name="Klenk H.P."/>
            <person name="Zhou Y."/>
            <person name="Lilburn T.G."/>
            <person name="Beck B.J."/>
            <person name="De Vos P."/>
            <person name="Vandamme P."/>
            <person name="Eisen J.A."/>
            <person name="Garrity G."/>
            <person name="Hugenholtz P."/>
            <person name="Kyrpides N.C."/>
        </authorList>
    </citation>
    <scope>NUCLEOTIDE SEQUENCE [LARGE SCALE GENOMIC DNA]</scope>
    <source>
        <strain evidence="4 5">CV53</strain>
    </source>
</reference>
<sequence>MNSNIIGVYDSQQEVMSAIQDLQDDGFRVRDLGIIARTANGESTIEDETGANALEFETDKNHHNDDDLVNTLAHLYDDVEFNEERTIGRFLELGLSREQAREYASYVENGKIILYNENQGPGTGNGTAVSGYNITSDTRSGRGLSSGTGIHADTQQTLWDTDDQEQTMKLREEELNVTKNPVKTGEVTVHKDVIEEQKNIEVPVTREELYIERRKADGTSPDGAPIGDGETIRIPIKEEKVNVSKQEMVTEELVIGKRQVQDTEQVTETVRKEEVRLEEDGRISQDRNLNKGYRQKNNDL</sequence>
<dbReference type="InterPro" id="IPR052967">
    <property type="entry name" value="Stress_Response_Assoc"/>
</dbReference>
<organism evidence="4 5">
    <name type="scientific">Mesobacillus foraminis</name>
    <dbReference type="NCBI Taxonomy" id="279826"/>
    <lineage>
        <taxon>Bacteria</taxon>
        <taxon>Bacillati</taxon>
        <taxon>Bacillota</taxon>
        <taxon>Bacilli</taxon>
        <taxon>Bacillales</taxon>
        <taxon>Bacillaceae</taxon>
        <taxon>Mesobacillus</taxon>
    </lineage>
</organism>
<evidence type="ECO:0000313" key="5">
    <source>
        <dbReference type="Proteomes" id="UP000295689"/>
    </source>
</evidence>
<dbReference type="NCBIfam" id="TIGR02271">
    <property type="entry name" value="YsnF/AvaK domain"/>
    <property type="match status" value="1"/>
</dbReference>
<dbReference type="PANTHER" id="PTHR38463:SF1">
    <property type="entry name" value="STRESS RESPONSE PROTEIN YSNF"/>
    <property type="match status" value="1"/>
</dbReference>
<evidence type="ECO:0000259" key="2">
    <source>
        <dbReference type="Pfam" id="PF09557"/>
    </source>
</evidence>
<gene>
    <name evidence="4" type="ORF">EV146_102332</name>
</gene>
<feature type="domain" description="General stress protein 17M-like" evidence="3">
    <location>
        <begin position="5"/>
        <end position="110"/>
    </location>
</feature>
<dbReference type="InterPro" id="IPR019060">
    <property type="entry name" value="DUF2382"/>
</dbReference>
<feature type="compositionally biased region" description="Basic and acidic residues" evidence="1">
    <location>
        <begin position="275"/>
        <end position="289"/>
    </location>
</feature>
<evidence type="ECO:0000256" key="1">
    <source>
        <dbReference type="SAM" id="MobiDB-lite"/>
    </source>
</evidence>
<name>A0A4R2BLG0_9BACI</name>
<dbReference type="InterPro" id="IPR025889">
    <property type="entry name" value="GSP17M-like_dom"/>
</dbReference>
<protein>
    <submittedName>
        <fullName evidence="4">Uncharacterized protein (TIGR02271 family)</fullName>
    </submittedName>
</protein>